<dbReference type="SUPFAM" id="SSF52047">
    <property type="entry name" value="RNI-like"/>
    <property type="match status" value="2"/>
</dbReference>
<dbReference type="Proteomes" id="UP000054248">
    <property type="component" value="Unassembled WGS sequence"/>
</dbReference>
<gene>
    <name evidence="2" type="ORF">M407DRAFT_234623</name>
</gene>
<evidence type="ECO:0000313" key="2">
    <source>
        <dbReference type="EMBL" id="KIO26623.1"/>
    </source>
</evidence>
<feature type="domain" description="F-box" evidence="1">
    <location>
        <begin position="448"/>
        <end position="503"/>
    </location>
</feature>
<dbReference type="AlphaFoldDB" id="A0A0C3KZ08"/>
<dbReference type="OrthoDB" id="2269034at2759"/>
<dbReference type="Gene3D" id="3.80.10.10">
    <property type="entry name" value="Ribonuclease Inhibitor"/>
    <property type="match status" value="1"/>
</dbReference>
<reference evidence="3" key="2">
    <citation type="submission" date="2015-01" db="EMBL/GenBank/DDBJ databases">
        <title>Evolutionary Origins and Diversification of the Mycorrhizal Mutualists.</title>
        <authorList>
            <consortium name="DOE Joint Genome Institute"/>
            <consortium name="Mycorrhizal Genomics Consortium"/>
            <person name="Kohler A."/>
            <person name="Kuo A."/>
            <person name="Nagy L.G."/>
            <person name="Floudas D."/>
            <person name="Copeland A."/>
            <person name="Barry K.W."/>
            <person name="Cichocki N."/>
            <person name="Veneault-Fourrey C."/>
            <person name="LaButti K."/>
            <person name="Lindquist E.A."/>
            <person name="Lipzen A."/>
            <person name="Lundell T."/>
            <person name="Morin E."/>
            <person name="Murat C."/>
            <person name="Riley R."/>
            <person name="Ohm R."/>
            <person name="Sun H."/>
            <person name="Tunlid A."/>
            <person name="Henrissat B."/>
            <person name="Grigoriev I.V."/>
            <person name="Hibbett D.S."/>
            <person name="Martin F."/>
        </authorList>
    </citation>
    <scope>NUCLEOTIDE SEQUENCE [LARGE SCALE GENOMIC DNA]</scope>
    <source>
        <strain evidence="3">MUT 4182</strain>
    </source>
</reference>
<dbReference type="InterPro" id="IPR036047">
    <property type="entry name" value="F-box-like_dom_sf"/>
</dbReference>
<reference evidence="2 3" key="1">
    <citation type="submission" date="2014-04" db="EMBL/GenBank/DDBJ databases">
        <authorList>
            <consortium name="DOE Joint Genome Institute"/>
            <person name="Kuo A."/>
            <person name="Girlanda M."/>
            <person name="Perotto S."/>
            <person name="Kohler A."/>
            <person name="Nagy L.G."/>
            <person name="Floudas D."/>
            <person name="Copeland A."/>
            <person name="Barry K.W."/>
            <person name="Cichocki N."/>
            <person name="Veneault-Fourrey C."/>
            <person name="LaButti K."/>
            <person name="Lindquist E.A."/>
            <person name="Lipzen A."/>
            <person name="Lundell T."/>
            <person name="Morin E."/>
            <person name="Murat C."/>
            <person name="Sun H."/>
            <person name="Tunlid A."/>
            <person name="Henrissat B."/>
            <person name="Grigoriev I.V."/>
            <person name="Hibbett D.S."/>
            <person name="Martin F."/>
            <person name="Nordberg H.P."/>
            <person name="Cantor M.N."/>
            <person name="Hua S.X."/>
        </authorList>
    </citation>
    <scope>NUCLEOTIDE SEQUENCE [LARGE SCALE GENOMIC DNA]</scope>
    <source>
        <strain evidence="2 3">MUT 4182</strain>
    </source>
</reference>
<dbReference type="SUPFAM" id="SSF81383">
    <property type="entry name" value="F-box domain"/>
    <property type="match status" value="1"/>
</dbReference>
<evidence type="ECO:0000259" key="1">
    <source>
        <dbReference type="PROSITE" id="PS50181"/>
    </source>
</evidence>
<organism evidence="2 3">
    <name type="scientific">Tulasnella calospora MUT 4182</name>
    <dbReference type="NCBI Taxonomy" id="1051891"/>
    <lineage>
        <taxon>Eukaryota</taxon>
        <taxon>Fungi</taxon>
        <taxon>Dikarya</taxon>
        <taxon>Basidiomycota</taxon>
        <taxon>Agaricomycotina</taxon>
        <taxon>Agaricomycetes</taxon>
        <taxon>Cantharellales</taxon>
        <taxon>Tulasnellaceae</taxon>
        <taxon>Tulasnella</taxon>
    </lineage>
</organism>
<accession>A0A0C3KZ08</accession>
<name>A0A0C3KZ08_9AGAM</name>
<protein>
    <recommendedName>
        <fullName evidence="1">F-box domain-containing protein</fullName>
    </recommendedName>
</protein>
<dbReference type="HOGENOM" id="CLU_352026_0_0_1"/>
<sequence length="799" mass="90234">MNSNQRNILDEEGFDQGNILTIAQAPELPSIEASDRYSENPFILLPGELVSAVFFQFAKGSRTSLERHKALGLLAQICRRFRDIVDDAPELWTTVVIRSNVDASHLSDYLIRSRAAPLHVHIQASGYHTEKAILKELAAPVLAQAHRWKSLTITALSYMQSDFLMDMVPASLGLPRLSQLSLCWTPHWHRRWIHCIIPQYPNLLILEISDFSIHPSCAQVTTLQELVLKATYRDSQKWNSLFAFLGSNCAILRRLQLVIPVENHHSVFLPSLQVELPSLLSLTVEYSRHLPIAHVLDKFQAPRLSELYLGPEAPRVTRKKWATMDELLGTCLDRFGALNQIVINGLPSGASNAVRQDCRWRQMNALERGLSGVDVTGTKHSMNGKQRSILDEEGFDLANIFTTAQAMEVASIDTSNRYSEVRAKVLPVGTLGMAQQLSKCTNMWLPHQNPFDLLPTELVSAVFRFISESRLPLERYQVPGRLAPTCRRFRDIVYDSSELWTTVVIRYHVDASHLLGYLTRSRGRPLYIDTHIPSLYHMQGDHIKELAAPVLAQAHRWESLTARAFEYLRPTSLVDMIPASLTLPILSRLSLSYASFGTREWVGCTIPQYPNLQTLEISDFCIIPRNIQVTTLQELVMKTMNWSSAMWIDLFVFLSSNCALRRLRLVVSAECCTMAPLPSRQVELPSLISFTIKYPRHFPIVQLLDNFQAPRLSELSFGPEAPRVGRNKWVTMDGLLGTCLDRFGALSRIVLSGMPLGASNAVRRDCRRRQMNMSETGSSGADVTVRIDDEVWTLKGRKS</sequence>
<dbReference type="EMBL" id="KN823021">
    <property type="protein sequence ID" value="KIO26623.1"/>
    <property type="molecule type" value="Genomic_DNA"/>
</dbReference>
<dbReference type="PROSITE" id="PS50181">
    <property type="entry name" value="FBOX"/>
    <property type="match status" value="1"/>
</dbReference>
<proteinExistence type="predicted"/>
<dbReference type="InterPro" id="IPR032675">
    <property type="entry name" value="LRR_dom_sf"/>
</dbReference>
<keyword evidence="3" id="KW-1185">Reference proteome</keyword>
<evidence type="ECO:0000313" key="3">
    <source>
        <dbReference type="Proteomes" id="UP000054248"/>
    </source>
</evidence>
<dbReference type="InterPro" id="IPR001810">
    <property type="entry name" value="F-box_dom"/>
</dbReference>